<dbReference type="Gene3D" id="2.70.98.50">
    <property type="entry name" value="putative glycoside hydrolase family protein from bacillus halodurans"/>
    <property type="match status" value="1"/>
</dbReference>
<dbReference type="Gene3D" id="2.60.120.260">
    <property type="entry name" value="Galactose-binding domain-like"/>
    <property type="match status" value="1"/>
</dbReference>
<evidence type="ECO:0000259" key="2">
    <source>
        <dbReference type="Pfam" id="PF21307"/>
    </source>
</evidence>
<feature type="domain" description="Alpha fucosidase A-like C-terminal" evidence="2">
    <location>
        <begin position="880"/>
        <end position="938"/>
    </location>
</feature>
<dbReference type="InterPro" id="IPR027414">
    <property type="entry name" value="GH95_N_dom"/>
</dbReference>
<gene>
    <name evidence="4" type="ORF">PQO03_04205</name>
</gene>
<accession>A0ABY7VSI4</accession>
<dbReference type="Gene3D" id="2.60.40.1180">
    <property type="entry name" value="Golgi alpha-mannosidase II"/>
    <property type="match status" value="1"/>
</dbReference>
<dbReference type="Pfam" id="PF14498">
    <property type="entry name" value="Glyco_hyd_65N_2"/>
    <property type="match status" value="1"/>
</dbReference>
<feature type="domain" description="Glycosyl hydrolase family 95 catalytic" evidence="3">
    <location>
        <begin position="423"/>
        <end position="867"/>
    </location>
</feature>
<evidence type="ECO:0000313" key="4">
    <source>
        <dbReference type="EMBL" id="WDE97158.1"/>
    </source>
</evidence>
<dbReference type="GO" id="GO:0016787">
    <property type="term" value="F:hydrolase activity"/>
    <property type="evidence" value="ECO:0007669"/>
    <property type="project" value="UniProtKB-KW"/>
</dbReference>
<dbReference type="InterPro" id="IPR049053">
    <property type="entry name" value="AFCA-like_C"/>
</dbReference>
<feature type="domain" description="Glycosyl hydrolase family 95 N-terminal" evidence="1">
    <location>
        <begin position="166"/>
        <end position="399"/>
    </location>
</feature>
<evidence type="ECO:0000259" key="3">
    <source>
        <dbReference type="Pfam" id="PF22124"/>
    </source>
</evidence>
<keyword evidence="4" id="KW-0378">Hydrolase</keyword>
<dbReference type="PANTHER" id="PTHR31084">
    <property type="entry name" value="ALPHA-L-FUCOSIDASE 2"/>
    <property type="match status" value="1"/>
</dbReference>
<evidence type="ECO:0000259" key="1">
    <source>
        <dbReference type="Pfam" id="PF14498"/>
    </source>
</evidence>
<protein>
    <submittedName>
        <fullName evidence="4">Glycoside hydrolase family 95 protein</fullName>
    </submittedName>
</protein>
<evidence type="ECO:0000313" key="5">
    <source>
        <dbReference type="Proteomes" id="UP001214250"/>
    </source>
</evidence>
<dbReference type="InterPro" id="IPR013780">
    <property type="entry name" value="Glyco_hydro_b"/>
</dbReference>
<dbReference type="Pfam" id="PF22124">
    <property type="entry name" value="Glyco_hydro_95_cat"/>
    <property type="match status" value="1"/>
</dbReference>
<sequence>MKLETASPLSLGLSNVSKSRSAATQAVDRTVDANVGTKWCVHHGGIPVVWQMVYEQASSTPLQGYSFTSAGDAPTRDPIEWRLEGSNDEGSNWLLLDEKNLGTPFERRRMTKRFTVDTKQSFKAYRFVFKPHDSSHFQVAEIELEFAQDSSSLGPLSSSAESPLKLEYDRPSRSWDEYLPVGNGSMGAMVSGRPDMEHLQLNEMTLWSGDPNPVDKTAVVGSPEIFQKGHQLFREGQIDEAQKVLNKVMGLRRNRSYEALGDLKLAFTHSLSHAKNYRRELDLNDAMVRISYEDQGATFTREVFASYPDRAIVVRLTANKKNKISFEAKLDRERGASTQSIGSDTLVMRGQTAADGLTFESRVRIVSTGGTVKADANLIRVSDADEVLIFIVAGTNYKDPYSLGEDPAVACEKNLSSVSAKGWNALKQRHLKDYQGLFNRVTLDLGGEEKAAKPISERLAAMQEWAKTYKRSGYQDGAVSPDPQLISLLFQYGRYILISCSREGAVPANLQGIWSEDITNPAWSASYTLDINLEQNYWPSDVANLSECAEPLYQFIEAFVPAGTKIARDVYGARGWVLGLRTDAFAGAVIGGARSIMTWTFGSGWLCRHLMERYNYSGDAEFLRNRAYPLMKGAAQFYLDTLVEAPQGTSVAGKLVMFPSNSPENTFTDRDGKKGHVTYGSAMDTQIMMELFQNCLESQQILKMDSAEELAFKRELEQAMAKLQPYQVSKADGRLLEWPEEFKEQHSGHRHLSHLYALYPGDTINASTPKLLEAARKSLEVRTSGGGGGTGWSEGWVAPLWARLGDGDRAAFAYDRMLGTLMNNNMFNQCPSSKGAQRYPEYWWEGLDYVMQVEGNLAVSGGLPELLVQSHLRNPDGSFLIDLLPALPDGWPTGSVTGLRVRGGFEMDIEWAAGKLKQASVTSIAGGTGTLRYGDKVVKLDMQPGQEIKFNANLEEQ</sequence>
<reference evidence="4 5" key="1">
    <citation type="submission" date="2023-02" db="EMBL/GenBank/DDBJ databases">
        <title>Genome sequence of Lentisphaera profundi SAORIC-696.</title>
        <authorList>
            <person name="Kim e."/>
            <person name="Cho J.-C."/>
            <person name="Choi A."/>
            <person name="Kang I."/>
        </authorList>
    </citation>
    <scope>NUCLEOTIDE SEQUENCE [LARGE SCALE GENOMIC DNA]</scope>
    <source>
        <strain evidence="4 5">SAORIC-696</strain>
    </source>
</reference>
<dbReference type="EMBL" id="CP117811">
    <property type="protein sequence ID" value="WDE97158.1"/>
    <property type="molecule type" value="Genomic_DNA"/>
</dbReference>
<dbReference type="Pfam" id="PF21307">
    <property type="entry name" value="Glyco_hydro_95_C"/>
    <property type="match status" value="1"/>
</dbReference>
<dbReference type="SUPFAM" id="SSF48208">
    <property type="entry name" value="Six-hairpin glycosidases"/>
    <property type="match status" value="1"/>
</dbReference>
<dbReference type="InterPro" id="IPR054363">
    <property type="entry name" value="GH95_cat"/>
</dbReference>
<name>A0ABY7VSI4_9BACT</name>
<keyword evidence="5" id="KW-1185">Reference proteome</keyword>
<organism evidence="4 5">
    <name type="scientific">Lentisphaera profundi</name>
    <dbReference type="NCBI Taxonomy" id="1658616"/>
    <lineage>
        <taxon>Bacteria</taxon>
        <taxon>Pseudomonadati</taxon>
        <taxon>Lentisphaerota</taxon>
        <taxon>Lentisphaeria</taxon>
        <taxon>Lentisphaerales</taxon>
        <taxon>Lentisphaeraceae</taxon>
        <taxon>Lentisphaera</taxon>
    </lineage>
</organism>
<dbReference type="InterPro" id="IPR008928">
    <property type="entry name" value="6-hairpin_glycosidase_sf"/>
</dbReference>
<dbReference type="Proteomes" id="UP001214250">
    <property type="component" value="Chromosome 1"/>
</dbReference>
<proteinExistence type="predicted"/>
<dbReference type="PANTHER" id="PTHR31084:SF0">
    <property type="entry name" value="ALPHA-L-FUCOSIDASE 2"/>
    <property type="match status" value="1"/>
</dbReference>
<dbReference type="RefSeq" id="WP_274151377.1">
    <property type="nucleotide sequence ID" value="NZ_CP117811.1"/>
</dbReference>